<organism evidence="1 2">
    <name type="scientific">Martelella alba</name>
    <dbReference type="NCBI Taxonomy" id="2590451"/>
    <lineage>
        <taxon>Bacteria</taxon>
        <taxon>Pseudomonadati</taxon>
        <taxon>Pseudomonadota</taxon>
        <taxon>Alphaproteobacteria</taxon>
        <taxon>Hyphomicrobiales</taxon>
        <taxon>Aurantimonadaceae</taxon>
        <taxon>Martelella</taxon>
    </lineage>
</organism>
<keyword evidence="2" id="KW-1185">Reference proteome</keyword>
<accession>A0ABY2SFP9</accession>
<name>A0ABY2SFP9_9HYPH</name>
<sequence>MNRPGFPGECFVCELRLPDHRFRWKR</sequence>
<protein>
    <submittedName>
        <fullName evidence="1">Protein sbmA</fullName>
    </submittedName>
</protein>
<proteinExistence type="predicted"/>
<reference evidence="1 2" key="1">
    <citation type="submission" date="2019-04" db="EMBL/GenBank/DDBJ databases">
        <authorList>
            <person name="Li M."/>
            <person name="Gao C."/>
        </authorList>
    </citation>
    <scope>NUCLEOTIDE SEQUENCE [LARGE SCALE GENOMIC DNA]</scope>
    <source>
        <strain evidence="1 2">BGMRC 2031</strain>
    </source>
</reference>
<gene>
    <name evidence="1" type="ORF">FCN80_26165</name>
</gene>
<comment type="caution">
    <text evidence="1">The sequence shown here is derived from an EMBL/GenBank/DDBJ whole genome shotgun (WGS) entry which is preliminary data.</text>
</comment>
<dbReference type="Proteomes" id="UP000305202">
    <property type="component" value="Unassembled WGS sequence"/>
</dbReference>
<evidence type="ECO:0000313" key="2">
    <source>
        <dbReference type="Proteomes" id="UP000305202"/>
    </source>
</evidence>
<evidence type="ECO:0000313" key="1">
    <source>
        <dbReference type="EMBL" id="TKI01749.1"/>
    </source>
</evidence>
<feature type="non-terminal residue" evidence="1">
    <location>
        <position position="26"/>
    </location>
</feature>
<dbReference type="EMBL" id="SZPQ01000150">
    <property type="protein sequence ID" value="TKI01749.1"/>
    <property type="molecule type" value="Genomic_DNA"/>
</dbReference>